<proteinExistence type="predicted"/>
<name>A0AAD3RKP8_LATJO</name>
<comment type="caution">
    <text evidence="1">The sequence shown here is derived from an EMBL/GenBank/DDBJ whole genome shotgun (WGS) entry which is preliminary data.</text>
</comment>
<evidence type="ECO:0000313" key="1">
    <source>
        <dbReference type="EMBL" id="GLD72678.1"/>
    </source>
</evidence>
<keyword evidence="2" id="KW-1185">Reference proteome</keyword>
<reference evidence="1" key="1">
    <citation type="submission" date="2022-08" db="EMBL/GenBank/DDBJ databases">
        <title>Genome sequencing of akame (Lates japonicus).</title>
        <authorList>
            <person name="Hashiguchi Y."/>
            <person name="Takahashi H."/>
        </authorList>
    </citation>
    <scope>NUCLEOTIDE SEQUENCE</scope>
    <source>
        <strain evidence="1">Kochi</strain>
    </source>
</reference>
<dbReference type="EMBL" id="BRZM01001155">
    <property type="protein sequence ID" value="GLD72678.1"/>
    <property type="molecule type" value="Genomic_DNA"/>
</dbReference>
<dbReference type="Proteomes" id="UP001279410">
    <property type="component" value="Unassembled WGS sequence"/>
</dbReference>
<organism evidence="1 2">
    <name type="scientific">Lates japonicus</name>
    <name type="common">Japanese lates</name>
    <dbReference type="NCBI Taxonomy" id="270547"/>
    <lineage>
        <taxon>Eukaryota</taxon>
        <taxon>Metazoa</taxon>
        <taxon>Chordata</taxon>
        <taxon>Craniata</taxon>
        <taxon>Vertebrata</taxon>
        <taxon>Euteleostomi</taxon>
        <taxon>Actinopterygii</taxon>
        <taxon>Neopterygii</taxon>
        <taxon>Teleostei</taxon>
        <taxon>Neoteleostei</taxon>
        <taxon>Acanthomorphata</taxon>
        <taxon>Carangaria</taxon>
        <taxon>Carangaria incertae sedis</taxon>
        <taxon>Centropomidae</taxon>
        <taxon>Lates</taxon>
    </lineage>
</organism>
<protein>
    <submittedName>
        <fullName evidence="1">Wiskott-Aldrich syndrome protein family member 2</fullName>
    </submittedName>
</protein>
<accession>A0AAD3RKP8</accession>
<dbReference type="AlphaFoldDB" id="A0AAD3RKP8"/>
<evidence type="ECO:0000313" key="2">
    <source>
        <dbReference type="Proteomes" id="UP001279410"/>
    </source>
</evidence>
<dbReference type="Gene3D" id="6.10.280.150">
    <property type="match status" value="1"/>
</dbReference>
<sequence>MWEEALKFYTDPLHFFDLWKEQMLQDTKGRRRDHLNQRTPNLEKIKTRKEEWERRKMGEEFRVPKKTK</sequence>
<gene>
    <name evidence="1" type="ORF">AKAME5_002400300</name>
</gene>